<evidence type="ECO:0000256" key="13">
    <source>
        <dbReference type="PIRSR" id="PIRSR600823-3"/>
    </source>
</evidence>
<evidence type="ECO:0000256" key="8">
    <source>
        <dbReference type="ARBA" id="ARBA00022837"/>
    </source>
</evidence>
<dbReference type="GO" id="GO:0020037">
    <property type="term" value="F:heme binding"/>
    <property type="evidence" value="ECO:0007669"/>
    <property type="project" value="UniProtKB-UniRule"/>
</dbReference>
<comment type="cofactor">
    <cofactor evidence="15">
        <name>Ca(2+)</name>
        <dbReference type="ChEBI" id="CHEBI:29108"/>
    </cofactor>
    <text evidence="15">Binds 2 calcium ions per subunit.</text>
</comment>
<dbReference type="GO" id="GO:0140825">
    <property type="term" value="F:lactoperoxidase activity"/>
    <property type="evidence" value="ECO:0007669"/>
    <property type="project" value="UniProtKB-EC"/>
</dbReference>
<dbReference type="Proteomes" id="UP000027138">
    <property type="component" value="Unassembled WGS sequence"/>
</dbReference>
<proteinExistence type="inferred from homology"/>
<dbReference type="PANTHER" id="PTHR31517:SF59">
    <property type="entry name" value="PEROXIDASE"/>
    <property type="match status" value="1"/>
</dbReference>
<feature type="domain" description="Plant heme peroxidase family profile" evidence="16">
    <location>
        <begin position="49"/>
        <end position="356"/>
    </location>
</feature>
<dbReference type="AlphaFoldDB" id="A0A067KLY0"/>
<dbReference type="InterPro" id="IPR002016">
    <property type="entry name" value="Haem_peroxidase"/>
</dbReference>
<comment type="function">
    <text evidence="2">Removal of H(2)O(2), oxidation of toxic reductants, biosynthesis and degradation of lignin, suberization, auxin catabolism, response to environmental stresses such as wounding, pathogen attack and oxidative stress. These functions might be dependent on each isozyme/isoform in each plant tissue.</text>
</comment>
<dbReference type="EC" id="1.11.1.7" evidence="3 15"/>
<dbReference type="PRINTS" id="PR00461">
    <property type="entry name" value="PLPEROXIDASE"/>
</dbReference>
<name>A0A067KLY0_JATCU</name>
<evidence type="ECO:0000259" key="16">
    <source>
        <dbReference type="PROSITE" id="PS50873"/>
    </source>
</evidence>
<evidence type="ECO:0000256" key="11">
    <source>
        <dbReference type="ARBA" id="ARBA00023324"/>
    </source>
</evidence>
<dbReference type="OrthoDB" id="2113341at2759"/>
<comment type="cofactor">
    <cofactor evidence="13 15">
        <name>heme b</name>
        <dbReference type="ChEBI" id="CHEBI:60344"/>
    </cofactor>
    <text evidence="13 15">Binds 1 heme b (iron(II)-protoporphyrin IX) group per subunit.</text>
</comment>
<evidence type="ECO:0000256" key="1">
    <source>
        <dbReference type="ARBA" id="ARBA00000189"/>
    </source>
</evidence>
<dbReference type="EMBL" id="KK914415">
    <property type="protein sequence ID" value="KDP37216.1"/>
    <property type="molecule type" value="Genomic_DNA"/>
</dbReference>
<dbReference type="Pfam" id="PF00141">
    <property type="entry name" value="peroxidase"/>
    <property type="match status" value="1"/>
</dbReference>
<evidence type="ECO:0000313" key="18">
    <source>
        <dbReference type="Proteomes" id="UP000027138"/>
    </source>
</evidence>
<evidence type="ECO:0000256" key="15">
    <source>
        <dbReference type="RuleBase" id="RU362060"/>
    </source>
</evidence>
<evidence type="ECO:0000256" key="9">
    <source>
        <dbReference type="ARBA" id="ARBA00023002"/>
    </source>
</evidence>
<accession>A0A067KLY0</accession>
<dbReference type="PANTHER" id="PTHR31517">
    <property type="match status" value="1"/>
</dbReference>
<dbReference type="STRING" id="180498.A0A067KLY0"/>
<dbReference type="Gene3D" id="1.10.520.10">
    <property type="match status" value="1"/>
</dbReference>
<evidence type="ECO:0000256" key="12">
    <source>
        <dbReference type="PIRSR" id="PIRSR600823-2"/>
    </source>
</evidence>
<evidence type="ECO:0000256" key="4">
    <source>
        <dbReference type="ARBA" id="ARBA00022525"/>
    </source>
</evidence>
<dbReference type="GO" id="GO:0042744">
    <property type="term" value="P:hydrogen peroxide catabolic process"/>
    <property type="evidence" value="ECO:0007669"/>
    <property type="project" value="UniProtKB-KW"/>
</dbReference>
<evidence type="ECO:0000313" key="17">
    <source>
        <dbReference type="EMBL" id="KDP37216.1"/>
    </source>
</evidence>
<keyword evidence="11 15" id="KW-0376">Hydrogen peroxide</keyword>
<dbReference type="GO" id="GO:0006979">
    <property type="term" value="P:response to oxidative stress"/>
    <property type="evidence" value="ECO:0007669"/>
    <property type="project" value="UniProtKB-UniRule"/>
</dbReference>
<evidence type="ECO:0000256" key="10">
    <source>
        <dbReference type="ARBA" id="ARBA00023004"/>
    </source>
</evidence>
<organism evidence="17 18">
    <name type="scientific">Jatropha curcas</name>
    <name type="common">Barbados nut</name>
    <dbReference type="NCBI Taxonomy" id="180498"/>
    <lineage>
        <taxon>Eukaryota</taxon>
        <taxon>Viridiplantae</taxon>
        <taxon>Streptophyta</taxon>
        <taxon>Embryophyta</taxon>
        <taxon>Tracheophyta</taxon>
        <taxon>Spermatophyta</taxon>
        <taxon>Magnoliopsida</taxon>
        <taxon>eudicotyledons</taxon>
        <taxon>Gunneridae</taxon>
        <taxon>Pentapetalae</taxon>
        <taxon>rosids</taxon>
        <taxon>fabids</taxon>
        <taxon>Malpighiales</taxon>
        <taxon>Euphorbiaceae</taxon>
        <taxon>Crotonoideae</taxon>
        <taxon>Jatropheae</taxon>
        <taxon>Jatropha</taxon>
    </lineage>
</organism>
<feature type="binding site" description="axial binding residue" evidence="13">
    <location>
        <position position="136"/>
    </location>
    <ligand>
        <name>heme b</name>
        <dbReference type="ChEBI" id="CHEBI:60344"/>
    </ligand>
    <ligandPart>
        <name>Fe</name>
        <dbReference type="ChEBI" id="CHEBI:18248"/>
    </ligandPart>
</feature>
<keyword evidence="6 15" id="KW-0349">Heme</keyword>
<dbReference type="GO" id="GO:0046872">
    <property type="term" value="F:metal ion binding"/>
    <property type="evidence" value="ECO:0007669"/>
    <property type="project" value="UniProtKB-UniRule"/>
</dbReference>
<keyword evidence="18" id="KW-1185">Reference proteome</keyword>
<evidence type="ECO:0000256" key="2">
    <source>
        <dbReference type="ARBA" id="ARBA00002322"/>
    </source>
</evidence>
<keyword evidence="5 15" id="KW-0575">Peroxidase</keyword>
<keyword evidence="9 15" id="KW-0560">Oxidoreductase</keyword>
<keyword evidence="7 13" id="KW-0479">Metal-binding</keyword>
<dbReference type="InterPro" id="IPR010255">
    <property type="entry name" value="Haem_peroxidase_sf"/>
</dbReference>
<feature type="binding site" evidence="12">
    <location>
        <position position="106"/>
    </location>
    <ligand>
        <name>substrate</name>
    </ligand>
</feature>
<comment type="similarity">
    <text evidence="15">Belongs to the peroxidase family. Classical plant (class III) peroxidase subfamily.</text>
</comment>
<protein>
    <recommendedName>
        <fullName evidence="3 15">Peroxidase</fullName>
        <ecNumber evidence="3 15">1.11.1.7</ecNumber>
    </recommendedName>
</protein>
<gene>
    <name evidence="17" type="ORF">JCGZ_06272</name>
</gene>
<comment type="subcellular location">
    <subcellularLocation>
        <location evidence="15">Secreted</location>
    </subcellularLocation>
</comment>
<dbReference type="GO" id="GO:0005576">
    <property type="term" value="C:extracellular region"/>
    <property type="evidence" value="ECO:0007669"/>
    <property type="project" value="UniProtKB-SubCell"/>
</dbReference>
<evidence type="ECO:0000256" key="7">
    <source>
        <dbReference type="ARBA" id="ARBA00022723"/>
    </source>
</evidence>
<keyword evidence="14" id="KW-1015">Disulfide bond</keyword>
<evidence type="ECO:0000256" key="14">
    <source>
        <dbReference type="PIRSR" id="PIRSR600823-5"/>
    </source>
</evidence>
<dbReference type="PROSITE" id="PS00436">
    <property type="entry name" value="PEROXIDASE_2"/>
    <property type="match status" value="1"/>
</dbReference>
<feature type="disulfide bond" evidence="14">
    <location>
        <begin position="143"/>
        <end position="175"/>
    </location>
</feature>
<evidence type="ECO:0000256" key="3">
    <source>
        <dbReference type="ARBA" id="ARBA00012313"/>
    </source>
</evidence>
<comment type="catalytic activity">
    <reaction evidence="1 15">
        <text>2 a phenolic donor + H2O2 = 2 a phenolic radical donor + 2 H2O</text>
        <dbReference type="Rhea" id="RHEA:56136"/>
        <dbReference type="ChEBI" id="CHEBI:15377"/>
        <dbReference type="ChEBI" id="CHEBI:16240"/>
        <dbReference type="ChEBI" id="CHEBI:139520"/>
        <dbReference type="ChEBI" id="CHEBI:139521"/>
        <dbReference type="EC" id="1.11.1.7"/>
    </reaction>
</comment>
<evidence type="ECO:0000256" key="5">
    <source>
        <dbReference type="ARBA" id="ARBA00022559"/>
    </source>
</evidence>
<dbReference type="Gene3D" id="1.10.420.10">
    <property type="entry name" value="Peroxidase, domain 2"/>
    <property type="match status" value="1"/>
</dbReference>
<sequence>MARNWSSSSWDLYPSIFLSVEYEEKGANPYPSLEYDFYRDSCPQAEKIIREAIREICKTQSNVAPALLRLAFHDCFIEAGGPFYPVFTGRRDSTESFPDTATMELPSPQAYLSKILSSFAAKGFDERETVCLLGSHSFGVIHCKFFQDRLYNFRGTNKPDPSLDPQFLNQKRSICNNSTPSVTAAAPPSFRTSMSSLPALPAYFGCRLGSKTSCMESPSPSPSYKKPGRTGTIYAPSKPFQDLMSSSGSPSTTASVSFEGSLLSSSVEEPAINMAYEGPGVNFGSVYYRSLLQGKGILVADQQLMYGEETETWVRAYASDVFLFRRDFAHAMVRLSNLNVLTGSAGQVRLNCSMVVKED</sequence>
<dbReference type="SUPFAM" id="SSF48113">
    <property type="entry name" value="Heme-dependent peroxidases"/>
    <property type="match status" value="1"/>
</dbReference>
<dbReference type="PROSITE" id="PS50873">
    <property type="entry name" value="PEROXIDASE_4"/>
    <property type="match status" value="1"/>
</dbReference>
<dbReference type="InterPro" id="IPR000823">
    <property type="entry name" value="Peroxidase_pln"/>
</dbReference>
<keyword evidence="4 15" id="KW-0964">Secreted</keyword>
<keyword evidence="10 13" id="KW-0408">Iron</keyword>
<dbReference type="InterPro" id="IPR019794">
    <property type="entry name" value="Peroxidases_AS"/>
</dbReference>
<reference evidence="17 18" key="1">
    <citation type="journal article" date="2014" name="PLoS ONE">
        <title>Global Analysis of Gene Expression Profiles in Physic Nut (Jatropha curcas L.) Seedlings Exposed to Salt Stress.</title>
        <authorList>
            <person name="Zhang L."/>
            <person name="Zhang C."/>
            <person name="Wu P."/>
            <person name="Chen Y."/>
            <person name="Li M."/>
            <person name="Jiang H."/>
            <person name="Wu G."/>
        </authorList>
    </citation>
    <scope>NUCLEOTIDE SEQUENCE [LARGE SCALE GENOMIC DNA]</scope>
    <source>
        <strain evidence="18">cv. GZQX0401</strain>
        <tissue evidence="17">Young leaves</tissue>
    </source>
</reference>
<evidence type="ECO:0000256" key="6">
    <source>
        <dbReference type="ARBA" id="ARBA00022617"/>
    </source>
</evidence>
<keyword evidence="8 15" id="KW-0106">Calcium</keyword>